<sequence length="189" mass="21711">MAKTKTPPHDKLICGILYNIDTIHDLGLQKLQSAFGEIDAHLEPHIPFTFTTYYDSQMGGNLIRCFVSFTELVAPSRLAEIKITTNSLEKEINNSFSKENTTANEQQLRLINLDPGLLNPSRLILASAKNYAHRIYLNNGIYAELELLFEKKGAIVLPWTYPDYKTIEYQEFFLTVRKNLLMQLKETRL</sequence>
<dbReference type="EMBL" id="MFGW01000205">
    <property type="protein sequence ID" value="OGF59947.1"/>
    <property type="molecule type" value="Genomic_DNA"/>
</dbReference>
<evidence type="ECO:0000313" key="1">
    <source>
        <dbReference type="EMBL" id="OGF59947.1"/>
    </source>
</evidence>
<dbReference type="AlphaFoldDB" id="A0A1F5V944"/>
<accession>A0A1F5V944</accession>
<dbReference type="InterPro" id="IPR025529">
    <property type="entry name" value="DUF4416"/>
</dbReference>
<dbReference type="STRING" id="1817863.A2Y62_07840"/>
<name>A0A1F5V944_9BACT</name>
<dbReference type="Pfam" id="PF14385">
    <property type="entry name" value="DUF4416"/>
    <property type="match status" value="1"/>
</dbReference>
<organism evidence="1 2">
    <name type="scientific">Candidatus Fischerbacteria bacterium RBG_13_37_8</name>
    <dbReference type="NCBI Taxonomy" id="1817863"/>
    <lineage>
        <taxon>Bacteria</taxon>
        <taxon>Candidatus Fischeribacteriota</taxon>
    </lineage>
</organism>
<evidence type="ECO:0000313" key="2">
    <source>
        <dbReference type="Proteomes" id="UP000178943"/>
    </source>
</evidence>
<protein>
    <recommendedName>
        <fullName evidence="3">GTP-binding protein</fullName>
    </recommendedName>
</protein>
<proteinExistence type="predicted"/>
<reference evidence="1 2" key="1">
    <citation type="journal article" date="2016" name="Nat. Commun.">
        <title>Thousands of microbial genomes shed light on interconnected biogeochemical processes in an aquifer system.</title>
        <authorList>
            <person name="Anantharaman K."/>
            <person name="Brown C.T."/>
            <person name="Hug L.A."/>
            <person name="Sharon I."/>
            <person name="Castelle C.J."/>
            <person name="Probst A.J."/>
            <person name="Thomas B.C."/>
            <person name="Singh A."/>
            <person name="Wilkins M.J."/>
            <person name="Karaoz U."/>
            <person name="Brodie E.L."/>
            <person name="Williams K.H."/>
            <person name="Hubbard S.S."/>
            <person name="Banfield J.F."/>
        </authorList>
    </citation>
    <scope>NUCLEOTIDE SEQUENCE [LARGE SCALE GENOMIC DNA]</scope>
</reference>
<dbReference type="Proteomes" id="UP000178943">
    <property type="component" value="Unassembled WGS sequence"/>
</dbReference>
<gene>
    <name evidence="1" type="ORF">A2Y62_07840</name>
</gene>
<evidence type="ECO:0008006" key="3">
    <source>
        <dbReference type="Google" id="ProtNLM"/>
    </source>
</evidence>
<comment type="caution">
    <text evidence="1">The sequence shown here is derived from an EMBL/GenBank/DDBJ whole genome shotgun (WGS) entry which is preliminary data.</text>
</comment>